<dbReference type="InterPro" id="IPR013783">
    <property type="entry name" value="Ig-like_fold"/>
</dbReference>
<dbReference type="Proteomes" id="UP000500961">
    <property type="component" value="Chromosome"/>
</dbReference>
<accession>A0A7D4BJA7</accession>
<evidence type="ECO:0000313" key="1">
    <source>
        <dbReference type="EMBL" id="QKG79419.1"/>
    </source>
</evidence>
<dbReference type="AlphaFoldDB" id="A0A7D4BJA7"/>
<proteinExistence type="predicted"/>
<keyword evidence="2" id="KW-1185">Reference proteome</keyword>
<dbReference type="Pfam" id="PF13585">
    <property type="entry name" value="CHU_C"/>
    <property type="match status" value="1"/>
</dbReference>
<name>A0A7D4BJA7_9BACT</name>
<reference evidence="1 2" key="1">
    <citation type="submission" date="2019-07" db="EMBL/GenBank/DDBJ databases">
        <title>Thalassofilum flectens gen. nov., sp. nov., a novel moderate thermophilic anaerobe from a shallow sea hot spring in Kunashir Island (Russia), representing a new family in the order Bacteroidales, and proposal of Thalassofilacea fam. nov.</title>
        <authorList>
            <person name="Kochetkova T.V."/>
            <person name="Podosokorskaya O.A."/>
            <person name="Novikov A."/>
            <person name="Elcheninov A.G."/>
            <person name="Toshchakov S.V."/>
            <person name="Kublanov I.V."/>
        </authorList>
    </citation>
    <scope>NUCLEOTIDE SEQUENCE [LARGE SCALE GENOMIC DNA]</scope>
    <source>
        <strain evidence="1 2">38-H</strain>
    </source>
</reference>
<gene>
    <name evidence="1" type="ORF">FHG85_03780</name>
</gene>
<dbReference type="Gene3D" id="2.60.40.4070">
    <property type="match status" value="1"/>
</dbReference>
<dbReference type="SUPFAM" id="SSF49265">
    <property type="entry name" value="Fibronectin type III"/>
    <property type="match status" value="1"/>
</dbReference>
<evidence type="ECO:0000313" key="2">
    <source>
        <dbReference type="Proteomes" id="UP000500961"/>
    </source>
</evidence>
<dbReference type="InterPro" id="IPR036116">
    <property type="entry name" value="FN3_sf"/>
</dbReference>
<dbReference type="EMBL" id="CP041345">
    <property type="protein sequence ID" value="QKG79419.1"/>
    <property type="molecule type" value="Genomic_DNA"/>
</dbReference>
<dbReference type="Gene3D" id="2.60.40.10">
    <property type="entry name" value="Immunoglobulins"/>
    <property type="match status" value="2"/>
</dbReference>
<protein>
    <recommendedName>
        <fullName evidence="3">Gliding motility-associated C-terminal domain-containing protein</fullName>
    </recommendedName>
</protein>
<dbReference type="KEGG" id="ttz:FHG85_03780"/>
<sequence length="561" mass="63946">MILIVWYLAYRVAKFLMVLLKILFRMKQRIVLVLTLVVGLVSFALGQVDPKPNSPSLDYITNNLDNGNVTIYWTPPAHEPQIADPLGYIIYIPRDPDNPSGDGWEPIDTVDQNTFSYTHVGANANGKRALYRVASLGANEPSQQTPYHSLVWITSNYDSCNAKIDLSWELYEGWPLDADAPYKNVRYQLFMGNDLNWSNYQQIGDFDGYTTKYSIRNVLENTDYFFYIKATRIDKGYESYSNLYLIHTKMAIRPTYAFIDSVVATNNGNKIYYTIDPNTGITNFKLWRWEQPDTSQSIFSAIVVEQFADPTKTMSIDTNNTWAARTRKFYYKIDAYNGCDQAVMVSNLCNSIIPRLSPKGKNVEIQWTDMFKDTERKPDRLNNSIVYSIYRRSFTVNDEITGVGNLERIADGIANTEFTDDLSGFEGQDPIYRIVFNYYIEGIELTPSGDTVTLSRSRELSTEILPGVTMPTALSPSDVRSNYGHQRNLFKPIITFDANFTLTIYDRWGGVVYHGNEGWDGRNSKGEFVKEGTYVYRLVISTSNAGEIIKNGSVSVVYTNR</sequence>
<evidence type="ECO:0008006" key="3">
    <source>
        <dbReference type="Google" id="ProtNLM"/>
    </source>
</evidence>
<organism evidence="1 2">
    <name type="scientific">Tenuifilum thalassicum</name>
    <dbReference type="NCBI Taxonomy" id="2590900"/>
    <lineage>
        <taxon>Bacteria</taxon>
        <taxon>Pseudomonadati</taxon>
        <taxon>Bacteroidota</taxon>
        <taxon>Bacteroidia</taxon>
        <taxon>Bacteroidales</taxon>
        <taxon>Tenuifilaceae</taxon>
        <taxon>Tenuifilum</taxon>
    </lineage>
</organism>